<dbReference type="EMBL" id="VEPZ02000917">
    <property type="protein sequence ID" value="KAE8711293.1"/>
    <property type="molecule type" value="Genomic_DNA"/>
</dbReference>
<dbReference type="SUPFAM" id="SSF49503">
    <property type="entry name" value="Cupredoxins"/>
    <property type="match status" value="2"/>
</dbReference>
<evidence type="ECO:0000313" key="6">
    <source>
        <dbReference type="Proteomes" id="UP000436088"/>
    </source>
</evidence>
<feature type="domain" description="Plastocyanin-like" evidence="3">
    <location>
        <begin position="103"/>
        <end position="167"/>
    </location>
</feature>
<keyword evidence="2" id="KW-0325">Glycoprotein</keyword>
<dbReference type="Proteomes" id="UP000436088">
    <property type="component" value="Unassembled WGS sequence"/>
</dbReference>
<comment type="caution">
    <text evidence="5">The sequence shown here is derived from an EMBL/GenBank/DDBJ whole genome shotgun (WGS) entry which is preliminary data.</text>
</comment>
<dbReference type="GO" id="GO:0005507">
    <property type="term" value="F:copper ion binding"/>
    <property type="evidence" value="ECO:0007669"/>
    <property type="project" value="InterPro"/>
</dbReference>
<feature type="domain" description="Plastocyanin-like" evidence="4">
    <location>
        <begin position="276"/>
        <end position="341"/>
    </location>
</feature>
<dbReference type="InterPro" id="IPR008972">
    <property type="entry name" value="Cupredoxin"/>
</dbReference>
<organism evidence="5 6">
    <name type="scientific">Hibiscus syriacus</name>
    <name type="common">Rose of Sharon</name>
    <dbReference type="NCBI Taxonomy" id="106335"/>
    <lineage>
        <taxon>Eukaryota</taxon>
        <taxon>Viridiplantae</taxon>
        <taxon>Streptophyta</taxon>
        <taxon>Embryophyta</taxon>
        <taxon>Tracheophyta</taxon>
        <taxon>Spermatophyta</taxon>
        <taxon>Magnoliopsida</taxon>
        <taxon>eudicotyledons</taxon>
        <taxon>Gunneridae</taxon>
        <taxon>Pentapetalae</taxon>
        <taxon>rosids</taxon>
        <taxon>malvids</taxon>
        <taxon>Malvales</taxon>
        <taxon>Malvaceae</taxon>
        <taxon>Malvoideae</taxon>
        <taxon>Hibiscus</taxon>
    </lineage>
</organism>
<gene>
    <name evidence="5" type="ORF">F3Y22_tig00110299pilonHSYRG00205</name>
</gene>
<keyword evidence="6" id="KW-1185">Reference proteome</keyword>
<dbReference type="Gene3D" id="2.60.40.420">
    <property type="entry name" value="Cupredoxins - blue copper proteins"/>
    <property type="match status" value="2"/>
</dbReference>
<proteinExistence type="inferred from homology"/>
<dbReference type="InterPro" id="IPR001117">
    <property type="entry name" value="Cu-oxidase_2nd"/>
</dbReference>
<name>A0A6A3B505_HIBSY</name>
<dbReference type="InterPro" id="IPR045087">
    <property type="entry name" value="Cu-oxidase_fam"/>
</dbReference>
<dbReference type="InterPro" id="IPR011706">
    <property type="entry name" value="Cu-oxidase_C"/>
</dbReference>
<sequence length="373" mass="42716">MTAIFGNGNYCRDGIQHRKNSWQDSVLGTNFPIPQGRITLITSSRTMIPIPYDPLADDYTLMIGYWFNKGHTNLKKILDINRNLGRADDDHINRKMAKGDGKGHNMKLVEMEGSHTVQNDYELLDVHVEQCYTILVTTDKEPRDYYVVALFRFTKRESTTMGIIRYLNGKGGPSYEIPKPPVGWAWSLNQFCTFQWNLTASAARPNPQGSYKYGGINITRTITLANTAEKVDGKLRYAINGVSFVEPTTPLKLAEHYRVADKVFKYNIFQMSHHVEIGKWSPEKWMNYNLLDAVRRHTIQVFAHSRADVLISLDKCGMYNIRSKTWDKQYVGKQLYISLHSPNRSVRDEYNLPEDVMTCGVVEGMSRPPPFSS</sequence>
<dbReference type="PANTHER" id="PTHR11709">
    <property type="entry name" value="MULTI-COPPER OXIDASE"/>
    <property type="match status" value="1"/>
</dbReference>
<evidence type="ECO:0000256" key="2">
    <source>
        <dbReference type="ARBA" id="ARBA00023180"/>
    </source>
</evidence>
<evidence type="ECO:0000256" key="1">
    <source>
        <dbReference type="ARBA" id="ARBA00010609"/>
    </source>
</evidence>
<accession>A0A6A3B505</accession>
<dbReference type="PANTHER" id="PTHR11709:SF309">
    <property type="entry name" value="L-ASCORBATE OXIDASE HOMOLOG"/>
    <property type="match status" value="1"/>
</dbReference>
<dbReference type="GO" id="GO:0016491">
    <property type="term" value="F:oxidoreductase activity"/>
    <property type="evidence" value="ECO:0007669"/>
    <property type="project" value="InterPro"/>
</dbReference>
<comment type="similarity">
    <text evidence="1">Belongs to the multicopper oxidase family.</text>
</comment>
<protein>
    <submittedName>
        <fullName evidence="5">Mitochondrial substrate carrier family protein</fullName>
    </submittedName>
</protein>
<evidence type="ECO:0000259" key="4">
    <source>
        <dbReference type="Pfam" id="PF07731"/>
    </source>
</evidence>
<reference evidence="5" key="1">
    <citation type="submission" date="2019-09" db="EMBL/GenBank/DDBJ databases">
        <title>Draft genome information of white flower Hibiscus syriacus.</title>
        <authorList>
            <person name="Kim Y.-M."/>
        </authorList>
    </citation>
    <scope>NUCLEOTIDE SEQUENCE [LARGE SCALE GENOMIC DNA]</scope>
    <source>
        <strain evidence="5">YM2019G1</strain>
    </source>
</reference>
<evidence type="ECO:0000259" key="3">
    <source>
        <dbReference type="Pfam" id="PF00394"/>
    </source>
</evidence>
<dbReference type="Pfam" id="PF00394">
    <property type="entry name" value="Cu-oxidase"/>
    <property type="match status" value="1"/>
</dbReference>
<dbReference type="Pfam" id="PF07731">
    <property type="entry name" value="Cu-oxidase_2"/>
    <property type="match status" value="1"/>
</dbReference>
<evidence type="ECO:0000313" key="5">
    <source>
        <dbReference type="EMBL" id="KAE8711293.1"/>
    </source>
</evidence>
<dbReference type="AlphaFoldDB" id="A0A6A3B505"/>